<sequence>ILDVNQPHDATCLPSPRSDNDGHAECPAPTLPGQPTGECPLAPGGRARAFPGRASLSTPPPPHTHMPQAKADPTMTATAQTPSKAQAVHISAPSAAASTPVPSASIDPQAQLESDKRAVYR</sequence>
<organism evidence="2 3">
    <name type="scientific">Galemys pyrenaicus</name>
    <name type="common">Iberian desman</name>
    <name type="synonym">Pyrenean desman</name>
    <dbReference type="NCBI Taxonomy" id="202257"/>
    <lineage>
        <taxon>Eukaryota</taxon>
        <taxon>Metazoa</taxon>
        <taxon>Chordata</taxon>
        <taxon>Craniata</taxon>
        <taxon>Vertebrata</taxon>
        <taxon>Euteleostomi</taxon>
        <taxon>Mammalia</taxon>
        <taxon>Eutheria</taxon>
        <taxon>Laurasiatheria</taxon>
        <taxon>Eulipotyphla</taxon>
        <taxon>Talpidae</taxon>
        <taxon>Galemys</taxon>
    </lineage>
</organism>
<gene>
    <name evidence="2" type="ORF">J0S82_007900</name>
</gene>
<evidence type="ECO:0000313" key="3">
    <source>
        <dbReference type="Proteomes" id="UP000700334"/>
    </source>
</evidence>
<reference evidence="2" key="1">
    <citation type="journal article" date="2021" name="Evol. Appl.">
        <title>The genome of the Pyrenean desman and the effects of bottlenecks and inbreeding on the genomic landscape of an endangered species.</title>
        <authorList>
            <person name="Escoda L."/>
            <person name="Castresana J."/>
        </authorList>
    </citation>
    <scope>NUCLEOTIDE SEQUENCE</scope>
    <source>
        <strain evidence="2">IBE-C5619</strain>
    </source>
</reference>
<name>A0A8J6DUC3_GALPY</name>
<protein>
    <submittedName>
        <fullName evidence="2">Homeobox protein PKNOX2</fullName>
    </submittedName>
</protein>
<feature type="region of interest" description="Disordered" evidence="1">
    <location>
        <begin position="1"/>
        <end position="121"/>
    </location>
</feature>
<dbReference type="Proteomes" id="UP000700334">
    <property type="component" value="Unassembled WGS sequence"/>
</dbReference>
<dbReference type="AlphaFoldDB" id="A0A8J6DUC3"/>
<proteinExistence type="predicted"/>
<accession>A0A8J6DUC3</accession>
<feature type="compositionally biased region" description="Low complexity" evidence="1">
    <location>
        <begin position="91"/>
        <end position="105"/>
    </location>
</feature>
<dbReference type="GO" id="GO:0003677">
    <property type="term" value="F:DNA binding"/>
    <property type="evidence" value="ECO:0007669"/>
    <property type="project" value="UniProtKB-KW"/>
</dbReference>
<keyword evidence="3" id="KW-1185">Reference proteome</keyword>
<evidence type="ECO:0000313" key="2">
    <source>
        <dbReference type="EMBL" id="KAG8522292.1"/>
    </source>
</evidence>
<dbReference type="EMBL" id="JAGFMF010011443">
    <property type="protein sequence ID" value="KAG8522292.1"/>
    <property type="molecule type" value="Genomic_DNA"/>
</dbReference>
<keyword evidence="2" id="KW-0371">Homeobox</keyword>
<feature type="non-terminal residue" evidence="2">
    <location>
        <position position="1"/>
    </location>
</feature>
<comment type="caution">
    <text evidence="2">The sequence shown here is derived from an EMBL/GenBank/DDBJ whole genome shotgun (WGS) entry which is preliminary data.</text>
</comment>
<keyword evidence="2" id="KW-0238">DNA-binding</keyword>
<feature type="compositionally biased region" description="Polar residues" evidence="1">
    <location>
        <begin position="75"/>
        <end position="84"/>
    </location>
</feature>
<evidence type="ECO:0000256" key="1">
    <source>
        <dbReference type="SAM" id="MobiDB-lite"/>
    </source>
</evidence>